<dbReference type="AlphaFoldDB" id="A0A370DKZ1"/>
<keyword evidence="3" id="KW-1185">Reference proteome</keyword>
<dbReference type="GO" id="GO:0008233">
    <property type="term" value="F:peptidase activity"/>
    <property type="evidence" value="ECO:0007669"/>
    <property type="project" value="UniProtKB-KW"/>
</dbReference>
<dbReference type="GO" id="GO:0005886">
    <property type="term" value="C:plasma membrane"/>
    <property type="evidence" value="ECO:0007669"/>
    <property type="project" value="TreeGrafter"/>
</dbReference>
<keyword evidence="2" id="KW-0378">Hydrolase</keyword>
<dbReference type="Proteomes" id="UP000254266">
    <property type="component" value="Unassembled WGS sequence"/>
</dbReference>
<evidence type="ECO:0000313" key="2">
    <source>
        <dbReference type="EMBL" id="RDH84987.1"/>
    </source>
</evidence>
<name>A0A370DKZ1_9GAMM</name>
<keyword evidence="2" id="KW-0645">Protease</keyword>
<dbReference type="PANTHER" id="PTHR33507">
    <property type="entry name" value="INNER MEMBRANE PROTEIN YBBJ"/>
    <property type="match status" value="1"/>
</dbReference>
<dbReference type="EMBL" id="QFXC01000007">
    <property type="protein sequence ID" value="RDH84987.1"/>
    <property type="molecule type" value="Genomic_DNA"/>
</dbReference>
<proteinExistence type="predicted"/>
<evidence type="ECO:0000256" key="1">
    <source>
        <dbReference type="SAM" id="Phobius"/>
    </source>
</evidence>
<dbReference type="PANTHER" id="PTHR33507:SF3">
    <property type="entry name" value="INNER MEMBRANE PROTEIN YBBJ"/>
    <property type="match status" value="1"/>
</dbReference>
<dbReference type="InterPro" id="IPR052165">
    <property type="entry name" value="Membrane_assoc_protease"/>
</dbReference>
<feature type="transmembrane region" description="Helical" evidence="1">
    <location>
        <begin position="58"/>
        <end position="77"/>
    </location>
</feature>
<organism evidence="2 3">
    <name type="scientific">endosymbiont of Galathealinum brachiosum</name>
    <dbReference type="NCBI Taxonomy" id="2200906"/>
    <lineage>
        <taxon>Bacteria</taxon>
        <taxon>Pseudomonadati</taxon>
        <taxon>Pseudomonadota</taxon>
        <taxon>Gammaproteobacteria</taxon>
        <taxon>sulfur-oxidizing symbionts</taxon>
    </lineage>
</organism>
<accession>A0A370DKZ1</accession>
<sequence>MIAEYIYTHQAEFWIMLGFLMLVIEVSTGLVTGILLFGGIGAIITGLLMLAGLLNETWQIGIASSAICAAIITFLLWKPLKKMQNADVPEKDNSSDLVGYEFVLQQDINLLTPGSVQYSGINWKVEIHKDAGVEEISAATRVTVCSVDVGKFRVKPV</sequence>
<comment type="caution">
    <text evidence="2">The sequence shown here is derived from an EMBL/GenBank/DDBJ whole genome shotgun (WGS) entry which is preliminary data.</text>
</comment>
<evidence type="ECO:0000313" key="3">
    <source>
        <dbReference type="Proteomes" id="UP000254266"/>
    </source>
</evidence>
<dbReference type="GO" id="GO:0006508">
    <property type="term" value="P:proteolysis"/>
    <property type="evidence" value="ECO:0007669"/>
    <property type="project" value="UniProtKB-KW"/>
</dbReference>
<keyword evidence="1" id="KW-1133">Transmembrane helix</keyword>
<reference evidence="2 3" key="1">
    <citation type="journal article" date="2018" name="ISME J.">
        <title>Endosymbiont genomes yield clues of tubeworm success.</title>
        <authorList>
            <person name="Li Y."/>
            <person name="Liles M.R."/>
            <person name="Halanych K.M."/>
        </authorList>
    </citation>
    <scope>NUCLEOTIDE SEQUENCE [LARGE SCALE GENOMIC DNA]</scope>
    <source>
        <strain evidence="2">A1464</strain>
    </source>
</reference>
<gene>
    <name evidence="2" type="ORF">DIZ80_05855</name>
</gene>
<keyword evidence="1" id="KW-0472">Membrane</keyword>
<keyword evidence="1" id="KW-0812">Transmembrane</keyword>
<feature type="transmembrane region" description="Helical" evidence="1">
    <location>
        <begin position="6"/>
        <end position="24"/>
    </location>
</feature>
<protein>
    <submittedName>
        <fullName evidence="2">Activity regulator of membrane protease YbbK</fullName>
    </submittedName>
</protein>